<reference evidence="1" key="1">
    <citation type="journal article" date="2014" name="Front. Microbiol.">
        <title>High frequency of phylogenetically diverse reductive dehalogenase-homologous genes in deep subseafloor sedimentary metagenomes.</title>
        <authorList>
            <person name="Kawai M."/>
            <person name="Futagami T."/>
            <person name="Toyoda A."/>
            <person name="Takaki Y."/>
            <person name="Nishi S."/>
            <person name="Hori S."/>
            <person name="Arai W."/>
            <person name="Tsubouchi T."/>
            <person name="Morono Y."/>
            <person name="Uchiyama I."/>
            <person name="Ito T."/>
            <person name="Fujiyama A."/>
            <person name="Inagaki F."/>
            <person name="Takami H."/>
        </authorList>
    </citation>
    <scope>NUCLEOTIDE SEQUENCE</scope>
    <source>
        <strain evidence="1">Expedition CK06-06</strain>
    </source>
</reference>
<comment type="caution">
    <text evidence="1">The sequence shown here is derived from an EMBL/GenBank/DDBJ whole genome shotgun (WGS) entry which is preliminary data.</text>
</comment>
<gene>
    <name evidence="1" type="ORF">S03H2_49659</name>
</gene>
<protein>
    <recommendedName>
        <fullName evidence="2">Outer membrane lipoprotein BamD-like domain-containing protein</fullName>
    </recommendedName>
</protein>
<feature type="non-terminal residue" evidence="1">
    <location>
        <position position="163"/>
    </location>
</feature>
<dbReference type="AlphaFoldDB" id="X1HXC5"/>
<evidence type="ECO:0000313" key="1">
    <source>
        <dbReference type="EMBL" id="GAH74112.1"/>
    </source>
</evidence>
<proteinExistence type="predicted"/>
<dbReference type="EMBL" id="BARU01031394">
    <property type="protein sequence ID" value="GAH74112.1"/>
    <property type="molecule type" value="Genomic_DNA"/>
</dbReference>
<sequence>MILWRNWSNPRYPVFLALLIFTPAWGQDLDYYFDLAYQGKVEEVAEALPQLYRQHPNDGSVLYLEGLITRDGDAAVEIFKRVAHLYPSSPYADDALLKIGEYLYARGLYVQAAQYLKRIPVHYPRSDLVYPGIRLFLNALLVSGDRDTALFYVQVFSRKYPEI</sequence>
<organism evidence="1">
    <name type="scientific">marine sediment metagenome</name>
    <dbReference type="NCBI Taxonomy" id="412755"/>
    <lineage>
        <taxon>unclassified sequences</taxon>
        <taxon>metagenomes</taxon>
        <taxon>ecological metagenomes</taxon>
    </lineage>
</organism>
<dbReference type="Pfam" id="PF13174">
    <property type="entry name" value="TPR_6"/>
    <property type="match status" value="1"/>
</dbReference>
<name>X1HXC5_9ZZZZ</name>
<evidence type="ECO:0008006" key="2">
    <source>
        <dbReference type="Google" id="ProtNLM"/>
    </source>
</evidence>
<dbReference type="Gene3D" id="1.25.40.10">
    <property type="entry name" value="Tetratricopeptide repeat domain"/>
    <property type="match status" value="1"/>
</dbReference>
<accession>X1HXC5</accession>
<dbReference type="InterPro" id="IPR011990">
    <property type="entry name" value="TPR-like_helical_dom_sf"/>
</dbReference>
<dbReference type="SUPFAM" id="SSF48452">
    <property type="entry name" value="TPR-like"/>
    <property type="match status" value="1"/>
</dbReference>
<dbReference type="InterPro" id="IPR019734">
    <property type="entry name" value="TPR_rpt"/>
</dbReference>